<dbReference type="SUPFAM" id="SSF52833">
    <property type="entry name" value="Thioredoxin-like"/>
    <property type="match status" value="1"/>
</dbReference>
<dbReference type="PANTHER" id="PTHR35891:SF2">
    <property type="entry name" value="THIOL:DISULFIDE INTERCHANGE PROTEIN DSBA"/>
    <property type="match status" value="1"/>
</dbReference>
<evidence type="ECO:0000313" key="10">
    <source>
        <dbReference type="EMBL" id="GGB15080.1"/>
    </source>
</evidence>
<dbReference type="InterPro" id="IPR013766">
    <property type="entry name" value="Thioredoxin_domain"/>
</dbReference>
<protein>
    <recommendedName>
        <fullName evidence="7">Thiol:disulfide interchange protein</fullName>
    </recommendedName>
</protein>
<dbReference type="RefSeq" id="WP_055733444.1">
    <property type="nucleotide sequence ID" value="NZ_BMDY01000020.1"/>
</dbReference>
<dbReference type="CDD" id="cd03019">
    <property type="entry name" value="DsbA_DsbA"/>
    <property type="match status" value="1"/>
</dbReference>
<evidence type="ECO:0000256" key="5">
    <source>
        <dbReference type="ARBA" id="ARBA00023157"/>
    </source>
</evidence>
<reference evidence="11" key="1">
    <citation type="journal article" date="2019" name="Int. J. Syst. Evol. Microbiol.">
        <title>The Global Catalogue of Microorganisms (GCM) 10K type strain sequencing project: providing services to taxonomists for standard genome sequencing and annotation.</title>
        <authorList>
            <consortium name="The Broad Institute Genomics Platform"/>
            <consortium name="The Broad Institute Genome Sequencing Center for Infectious Disease"/>
            <person name="Wu L."/>
            <person name="Ma J."/>
        </authorList>
    </citation>
    <scope>NUCLEOTIDE SEQUENCE [LARGE SCALE GENOMIC DNA]</scope>
    <source>
        <strain evidence="11">CGMCC 1.10131</strain>
    </source>
</reference>
<comment type="similarity">
    <text evidence="2">Belongs to the thioredoxin family. DsbA subfamily.</text>
</comment>
<evidence type="ECO:0000256" key="8">
    <source>
        <dbReference type="SAM" id="SignalP"/>
    </source>
</evidence>
<keyword evidence="3 8" id="KW-0732">Signal</keyword>
<dbReference type="Gene3D" id="3.40.30.10">
    <property type="entry name" value="Glutaredoxin"/>
    <property type="match status" value="1"/>
</dbReference>
<feature type="signal peptide" evidence="8">
    <location>
        <begin position="1"/>
        <end position="19"/>
    </location>
</feature>
<dbReference type="InterPro" id="IPR050824">
    <property type="entry name" value="Thiol_disulfide_DsbA"/>
</dbReference>
<dbReference type="PIRSF" id="PIRSF001488">
    <property type="entry name" value="Tdi_protein"/>
    <property type="match status" value="1"/>
</dbReference>
<evidence type="ECO:0000313" key="11">
    <source>
        <dbReference type="Proteomes" id="UP000651977"/>
    </source>
</evidence>
<keyword evidence="4 7" id="KW-0574">Periplasm</keyword>
<dbReference type="EMBL" id="BMDY01000020">
    <property type="protein sequence ID" value="GGB15080.1"/>
    <property type="molecule type" value="Genomic_DNA"/>
</dbReference>
<evidence type="ECO:0000256" key="1">
    <source>
        <dbReference type="ARBA" id="ARBA00004418"/>
    </source>
</evidence>
<comment type="caution">
    <text evidence="10">The sequence shown here is derived from an EMBL/GenBank/DDBJ whole genome shotgun (WGS) entry which is preliminary data.</text>
</comment>
<dbReference type="PROSITE" id="PS51352">
    <property type="entry name" value="THIOREDOXIN_2"/>
    <property type="match status" value="1"/>
</dbReference>
<sequence length="201" mass="22288">MKKLLIGLMAMLALPMVMAANFEEGTHYKVIKQTATAKPEVLEFFSYYCPHCFKFEPVAKQIKQSLPAGVAFKKSHVSFIGGKMGEEMVRAYAVADMLGVDDEVSAAIFDSIHMKRQHFASRDDIRKVFVAHGVEASKFDSAAESFVVNGMVAQMEKNTINYQIRGVPALVVNGKYQVETGSVKSIEELNELVLYLVNLQG</sequence>
<organism evidence="10 11">
    <name type="scientific">Agarivorans gilvus</name>
    <dbReference type="NCBI Taxonomy" id="680279"/>
    <lineage>
        <taxon>Bacteria</taxon>
        <taxon>Pseudomonadati</taxon>
        <taxon>Pseudomonadota</taxon>
        <taxon>Gammaproteobacteria</taxon>
        <taxon>Alteromonadales</taxon>
        <taxon>Alteromonadaceae</taxon>
        <taxon>Agarivorans</taxon>
    </lineage>
</organism>
<keyword evidence="6" id="KW-0676">Redox-active center</keyword>
<dbReference type="Proteomes" id="UP000651977">
    <property type="component" value="Unassembled WGS sequence"/>
</dbReference>
<evidence type="ECO:0000256" key="6">
    <source>
        <dbReference type="ARBA" id="ARBA00023284"/>
    </source>
</evidence>
<evidence type="ECO:0000256" key="4">
    <source>
        <dbReference type="ARBA" id="ARBA00022764"/>
    </source>
</evidence>
<feature type="chain" id="PRO_5046813759" description="Thiol:disulfide interchange protein" evidence="8">
    <location>
        <begin position="20"/>
        <end position="201"/>
    </location>
</feature>
<evidence type="ECO:0000256" key="2">
    <source>
        <dbReference type="ARBA" id="ARBA00005791"/>
    </source>
</evidence>
<evidence type="ECO:0000256" key="3">
    <source>
        <dbReference type="ARBA" id="ARBA00022729"/>
    </source>
</evidence>
<accession>A0ABQ1I722</accession>
<evidence type="ECO:0000256" key="7">
    <source>
        <dbReference type="PIRNR" id="PIRNR001488"/>
    </source>
</evidence>
<comment type="subcellular location">
    <subcellularLocation>
        <location evidence="1 7">Periplasm</location>
    </subcellularLocation>
</comment>
<dbReference type="InterPro" id="IPR036249">
    <property type="entry name" value="Thioredoxin-like_sf"/>
</dbReference>
<keyword evidence="5 7" id="KW-1015">Disulfide bond</keyword>
<dbReference type="InterPro" id="IPR023205">
    <property type="entry name" value="DsbA/DsbL"/>
</dbReference>
<dbReference type="InterPro" id="IPR001853">
    <property type="entry name" value="DSBA-like_thioredoxin_dom"/>
</dbReference>
<gene>
    <name evidence="10" type="primary">dsbA</name>
    <name evidence="10" type="ORF">GCM10007414_30690</name>
</gene>
<dbReference type="Pfam" id="PF01323">
    <property type="entry name" value="DSBA"/>
    <property type="match status" value="1"/>
</dbReference>
<name>A0ABQ1I722_9ALTE</name>
<evidence type="ECO:0000259" key="9">
    <source>
        <dbReference type="PROSITE" id="PS51352"/>
    </source>
</evidence>
<proteinExistence type="inferred from homology"/>
<keyword evidence="11" id="KW-1185">Reference proteome</keyword>
<dbReference type="PANTHER" id="PTHR35891">
    <property type="entry name" value="THIOL:DISULFIDE INTERCHANGE PROTEIN DSBA"/>
    <property type="match status" value="1"/>
</dbReference>
<feature type="domain" description="Thioredoxin" evidence="9">
    <location>
        <begin position="8"/>
        <end position="198"/>
    </location>
</feature>